<evidence type="ECO:0000313" key="2">
    <source>
        <dbReference type="EMBL" id="CAH1002616.1"/>
    </source>
</evidence>
<organism evidence="2 3">
    <name type="scientific">Neolewinella maritima</name>
    <dbReference type="NCBI Taxonomy" id="1383882"/>
    <lineage>
        <taxon>Bacteria</taxon>
        <taxon>Pseudomonadati</taxon>
        <taxon>Bacteroidota</taxon>
        <taxon>Saprospiria</taxon>
        <taxon>Saprospirales</taxon>
        <taxon>Lewinellaceae</taxon>
        <taxon>Neolewinella</taxon>
    </lineage>
</organism>
<feature type="region of interest" description="Disordered" evidence="1">
    <location>
        <begin position="1"/>
        <end position="83"/>
    </location>
</feature>
<protein>
    <submittedName>
        <fullName evidence="2">Uncharacterized protein</fullName>
    </submittedName>
</protein>
<comment type="caution">
    <text evidence="2">The sequence shown here is derived from an EMBL/GenBank/DDBJ whole genome shotgun (WGS) entry which is preliminary data.</text>
</comment>
<accession>A0ABN8FBV6</accession>
<feature type="region of interest" description="Disordered" evidence="1">
    <location>
        <begin position="102"/>
        <end position="126"/>
    </location>
</feature>
<dbReference type="EMBL" id="CAKLPZ010000006">
    <property type="protein sequence ID" value="CAH1002616.1"/>
    <property type="molecule type" value="Genomic_DNA"/>
</dbReference>
<feature type="compositionally biased region" description="Acidic residues" evidence="1">
    <location>
        <begin position="59"/>
        <end position="73"/>
    </location>
</feature>
<keyword evidence="3" id="KW-1185">Reference proteome</keyword>
<evidence type="ECO:0000256" key="1">
    <source>
        <dbReference type="SAM" id="MobiDB-lite"/>
    </source>
</evidence>
<dbReference type="Proteomes" id="UP000837803">
    <property type="component" value="Unassembled WGS sequence"/>
</dbReference>
<gene>
    <name evidence="2" type="ORF">LEM8419_03488</name>
</gene>
<reference evidence="2" key="1">
    <citation type="submission" date="2021-12" db="EMBL/GenBank/DDBJ databases">
        <authorList>
            <person name="Rodrigo-Torres L."/>
            <person name="Arahal R. D."/>
            <person name="Lucena T."/>
        </authorList>
    </citation>
    <scope>NUCLEOTIDE SEQUENCE</scope>
    <source>
        <strain evidence="2">CECT 8419</strain>
    </source>
</reference>
<name>A0ABN8FBV6_9BACT</name>
<sequence length="126" mass="14234">MSDRVDPFQAPTTDEIDAFDNESDHASAEHNWTVKLETEEVAPRESTGLVNALRHIDEHDQDDGDEYDQDDGDRDACENCGEGYDKTRSWLRFYGKNRRKTFHAKQHTGVPSIPGIGGKQLENEVG</sequence>
<evidence type="ECO:0000313" key="3">
    <source>
        <dbReference type="Proteomes" id="UP000837803"/>
    </source>
</evidence>
<proteinExistence type="predicted"/>